<gene>
    <name evidence="3" type="ORF">UC3_02906</name>
</gene>
<dbReference type="InterPro" id="IPR050661">
    <property type="entry name" value="BglG_antiterminators"/>
</dbReference>
<dbReference type="InterPro" id="IPR004341">
    <property type="entry name" value="CAT_RNA-bd_dom"/>
</dbReference>
<dbReference type="Pfam" id="PF03123">
    <property type="entry name" value="CAT_RBD"/>
    <property type="match status" value="1"/>
</dbReference>
<keyword evidence="4" id="KW-1185">Reference proteome</keyword>
<dbReference type="PANTHER" id="PTHR30185:SF15">
    <property type="entry name" value="CRYPTIC BETA-GLUCOSIDE BGL OPERON ANTITERMINATOR"/>
    <property type="match status" value="1"/>
</dbReference>
<dbReference type="SMART" id="SM01061">
    <property type="entry name" value="CAT_RBD"/>
    <property type="match status" value="1"/>
</dbReference>
<dbReference type="SUPFAM" id="SSF50151">
    <property type="entry name" value="SacY-like RNA-binding domain"/>
    <property type="match status" value="1"/>
</dbReference>
<dbReference type="HOGENOM" id="CLU_078802_0_0_9"/>
<organism evidence="3 4">
    <name type="scientific">Enterococcus phoeniculicola ATCC BAA-412</name>
    <dbReference type="NCBI Taxonomy" id="1158610"/>
    <lineage>
        <taxon>Bacteria</taxon>
        <taxon>Bacillati</taxon>
        <taxon>Bacillota</taxon>
        <taxon>Bacilli</taxon>
        <taxon>Lactobacillales</taxon>
        <taxon>Enterococcaceae</taxon>
        <taxon>Enterococcus</taxon>
    </lineage>
</organism>
<dbReference type="PATRIC" id="fig|1158610.3.peg.2888"/>
<evidence type="ECO:0000313" key="4">
    <source>
        <dbReference type="Proteomes" id="UP000013785"/>
    </source>
</evidence>
<dbReference type="Proteomes" id="UP000013785">
    <property type="component" value="Unassembled WGS sequence"/>
</dbReference>
<feature type="domain" description="PRD" evidence="2">
    <location>
        <begin position="173"/>
        <end position="278"/>
    </location>
</feature>
<dbReference type="RefSeq" id="WP_010769540.1">
    <property type="nucleotide sequence ID" value="NZ_ASWE01000001.1"/>
</dbReference>
<reference evidence="3 4" key="1">
    <citation type="submission" date="2013-02" db="EMBL/GenBank/DDBJ databases">
        <title>The Genome Sequence of Enterococcus phoeniculicola BAA-412.</title>
        <authorList>
            <consortium name="The Broad Institute Genome Sequencing Platform"/>
            <consortium name="The Broad Institute Genome Sequencing Center for Infectious Disease"/>
            <person name="Earl A.M."/>
            <person name="Gilmore M.S."/>
            <person name="Lebreton F."/>
            <person name="Walker B."/>
            <person name="Young S.K."/>
            <person name="Zeng Q."/>
            <person name="Gargeya S."/>
            <person name="Fitzgerald M."/>
            <person name="Haas B."/>
            <person name="Abouelleil A."/>
            <person name="Alvarado L."/>
            <person name="Arachchi H.M."/>
            <person name="Berlin A.M."/>
            <person name="Chapman S.B."/>
            <person name="Dewar J."/>
            <person name="Goldberg J."/>
            <person name="Griggs A."/>
            <person name="Gujja S."/>
            <person name="Hansen M."/>
            <person name="Howarth C."/>
            <person name="Imamovic A."/>
            <person name="Larimer J."/>
            <person name="McCowan C."/>
            <person name="Murphy C."/>
            <person name="Neiman D."/>
            <person name="Pearson M."/>
            <person name="Priest M."/>
            <person name="Roberts A."/>
            <person name="Saif S."/>
            <person name="Shea T."/>
            <person name="Sisk P."/>
            <person name="Sykes S."/>
            <person name="Wortman J."/>
            <person name="Nusbaum C."/>
            <person name="Birren B."/>
        </authorList>
    </citation>
    <scope>NUCLEOTIDE SEQUENCE [LARGE SCALE GENOMIC DNA]</scope>
    <source>
        <strain evidence="3 4">ATCC BAA-412</strain>
    </source>
</reference>
<evidence type="ECO:0000256" key="1">
    <source>
        <dbReference type="ARBA" id="ARBA00022737"/>
    </source>
</evidence>
<name>R3TND7_9ENTE</name>
<dbReference type="InterPro" id="IPR036634">
    <property type="entry name" value="PRD_sf"/>
</dbReference>
<dbReference type="AlphaFoldDB" id="R3TND7"/>
<dbReference type="STRING" id="154621.RV11_GL000722"/>
<dbReference type="InterPro" id="IPR036650">
    <property type="entry name" value="CAT_RNA-bd_dom_sf"/>
</dbReference>
<evidence type="ECO:0000313" key="3">
    <source>
        <dbReference type="EMBL" id="EOL42553.1"/>
    </source>
</evidence>
<dbReference type="Gene3D" id="2.30.24.10">
    <property type="entry name" value="CAT RNA-binding domain"/>
    <property type="match status" value="1"/>
</dbReference>
<dbReference type="PANTHER" id="PTHR30185">
    <property type="entry name" value="CRYPTIC BETA-GLUCOSIDE BGL OPERON ANTITERMINATOR"/>
    <property type="match status" value="1"/>
</dbReference>
<sequence>MKVLKSLNNSLILCQDNEGSEVILMGKGLGFQLKKGDTVPLEKVEKIFKLDSLSSTLKTDYIHLFENVSDELIINVKKIVDYANTKFEYPLSKNLFFTLLDHIKYSIERSKNGIVFQNKLLVEIQKYYPKEFSIGCYGIEQINKELNVQLPEEEAGNIAFHIVNAQDEQTNMEETIQFIRMLKDVLMILSYLFPEKEVDKESMLYLRFVTHLQFFLNRMIKAEELPSKDDFLLNSVSNRLPKELEAAKKIKEYVEKELPVTVNNDEILYLTLHISRVY</sequence>
<dbReference type="Gene3D" id="1.10.1790.10">
    <property type="entry name" value="PRD domain"/>
    <property type="match status" value="2"/>
</dbReference>
<protein>
    <submittedName>
        <fullName evidence="3">BglG family transcriptional antiterminator</fullName>
    </submittedName>
</protein>
<dbReference type="OrthoDB" id="9813552at2"/>
<proteinExistence type="predicted"/>
<comment type="caution">
    <text evidence="3">The sequence shown here is derived from an EMBL/GenBank/DDBJ whole genome shotgun (WGS) entry which is preliminary data.</text>
</comment>
<dbReference type="GO" id="GO:0006355">
    <property type="term" value="P:regulation of DNA-templated transcription"/>
    <property type="evidence" value="ECO:0007669"/>
    <property type="project" value="InterPro"/>
</dbReference>
<dbReference type="Pfam" id="PF00874">
    <property type="entry name" value="PRD"/>
    <property type="match status" value="2"/>
</dbReference>
<keyword evidence="1" id="KW-0677">Repeat</keyword>
<dbReference type="SUPFAM" id="SSF63520">
    <property type="entry name" value="PTS-regulatory domain, PRD"/>
    <property type="match status" value="2"/>
</dbReference>
<dbReference type="eggNOG" id="COG3711">
    <property type="taxonomic scope" value="Bacteria"/>
</dbReference>
<evidence type="ECO:0000259" key="2">
    <source>
        <dbReference type="PROSITE" id="PS51372"/>
    </source>
</evidence>
<dbReference type="EMBL" id="AJAT01000017">
    <property type="protein sequence ID" value="EOL42553.1"/>
    <property type="molecule type" value="Genomic_DNA"/>
</dbReference>
<accession>R3TND7</accession>
<dbReference type="GO" id="GO:0003723">
    <property type="term" value="F:RNA binding"/>
    <property type="evidence" value="ECO:0007669"/>
    <property type="project" value="InterPro"/>
</dbReference>
<dbReference type="PROSITE" id="PS51372">
    <property type="entry name" value="PRD_2"/>
    <property type="match status" value="2"/>
</dbReference>
<dbReference type="InterPro" id="IPR011608">
    <property type="entry name" value="PRD"/>
</dbReference>
<feature type="domain" description="PRD" evidence="2">
    <location>
        <begin position="67"/>
        <end position="172"/>
    </location>
</feature>